<dbReference type="SUPFAM" id="SSF50249">
    <property type="entry name" value="Nucleic acid-binding proteins"/>
    <property type="match status" value="1"/>
</dbReference>
<dbReference type="GO" id="GO:0005666">
    <property type="term" value="C:RNA polymerase III complex"/>
    <property type="evidence" value="ECO:0007669"/>
    <property type="project" value="TreeGrafter"/>
</dbReference>
<dbReference type="InterPro" id="IPR012340">
    <property type="entry name" value="NA-bd_OB-fold"/>
</dbReference>
<proteinExistence type="inferred from homology"/>
<dbReference type="Pfam" id="PF03870">
    <property type="entry name" value="RNA_pol_Rpb8"/>
    <property type="match status" value="1"/>
</dbReference>
<evidence type="ECO:0000256" key="3">
    <source>
        <dbReference type="ARBA" id="ARBA00023242"/>
    </source>
</evidence>
<keyword evidence="3 4" id="KW-0539">Nucleus</keyword>
<protein>
    <recommendedName>
        <fullName evidence="4">DNA-directed RNA polymerases I, II, and III subunit RPABC3</fullName>
    </recommendedName>
</protein>
<dbReference type="Proteomes" id="UP001212841">
    <property type="component" value="Unassembled WGS sequence"/>
</dbReference>
<dbReference type="PANTHER" id="PTHR10917:SF0">
    <property type="entry name" value="DNA-DIRECTED RNA POLYMERASES I, II, AND III SUBUNIT RPABC3"/>
    <property type="match status" value="1"/>
</dbReference>
<sequence>MATESKFGLFSDVFLVTNKNPDDKKFDRVDRILAEGEETEIILTLDVNTEIYPIESDDRYTFLLASSLALDDDHNMTDGGSSRMAWRKNISSAANGREEPPTLADAYDYVMYGKVYNFDDEDTKA</sequence>
<evidence type="ECO:0000256" key="2">
    <source>
        <dbReference type="ARBA" id="ARBA00008912"/>
    </source>
</evidence>
<dbReference type="Gene3D" id="2.40.50.140">
    <property type="entry name" value="Nucleic acid-binding proteins"/>
    <property type="match status" value="1"/>
</dbReference>
<keyword evidence="6" id="KW-1185">Reference proteome</keyword>
<dbReference type="SMART" id="SM00658">
    <property type="entry name" value="RPOL8c"/>
    <property type="match status" value="1"/>
</dbReference>
<dbReference type="GO" id="GO:0003899">
    <property type="term" value="F:DNA-directed RNA polymerase activity"/>
    <property type="evidence" value="ECO:0007669"/>
    <property type="project" value="UniProtKB-UniRule"/>
</dbReference>
<dbReference type="PIRSF" id="PIRSF000779">
    <property type="entry name" value="RNA_pol_Rpb8"/>
    <property type="match status" value="1"/>
</dbReference>
<comment type="subcellular location">
    <subcellularLocation>
        <location evidence="1">Nucleus</location>
    </subcellularLocation>
</comment>
<evidence type="ECO:0000313" key="5">
    <source>
        <dbReference type="EMBL" id="KAJ3054433.1"/>
    </source>
</evidence>
<accession>A0AAD5SJ41</accession>
<comment type="function">
    <text evidence="4">DNA-dependent RNA polymerase catalyzes the transcription of DNA into RNA using the four ribonucleoside triphosphates as substrates. Common component of RNA polymerases I, II and III which synthesize ribosomal RNA precursors, mRNA precursors and many functional non-coding RNAs, and small RNAs, such as 5S rRNA and tRNAs, respectively.</text>
</comment>
<reference evidence="5" key="1">
    <citation type="submission" date="2020-05" db="EMBL/GenBank/DDBJ databases">
        <title>Phylogenomic resolution of chytrid fungi.</title>
        <authorList>
            <person name="Stajich J.E."/>
            <person name="Amses K."/>
            <person name="Simmons R."/>
            <person name="Seto K."/>
            <person name="Myers J."/>
            <person name="Bonds A."/>
            <person name="Quandt C.A."/>
            <person name="Barry K."/>
            <person name="Liu P."/>
            <person name="Grigoriev I."/>
            <person name="Longcore J.E."/>
            <person name="James T.Y."/>
        </authorList>
    </citation>
    <scope>NUCLEOTIDE SEQUENCE</scope>
    <source>
        <strain evidence="5">JEL0318</strain>
    </source>
</reference>
<gene>
    <name evidence="5" type="ORF">HK097_001838</name>
</gene>
<dbReference type="GO" id="GO:0005736">
    <property type="term" value="C:RNA polymerase I complex"/>
    <property type="evidence" value="ECO:0007669"/>
    <property type="project" value="TreeGrafter"/>
</dbReference>
<dbReference type="GO" id="GO:0005665">
    <property type="term" value="C:RNA polymerase II, core complex"/>
    <property type="evidence" value="ECO:0007669"/>
    <property type="project" value="UniProtKB-UniRule"/>
</dbReference>
<evidence type="ECO:0000256" key="1">
    <source>
        <dbReference type="ARBA" id="ARBA00004123"/>
    </source>
</evidence>
<comment type="similarity">
    <text evidence="2 4">Belongs to the eukaryotic RPB8 RNA polymerase subunit family.</text>
</comment>
<evidence type="ECO:0000256" key="4">
    <source>
        <dbReference type="PIRNR" id="PIRNR000779"/>
    </source>
</evidence>
<dbReference type="EMBL" id="JADGJD010000138">
    <property type="protein sequence ID" value="KAJ3054433.1"/>
    <property type="molecule type" value="Genomic_DNA"/>
</dbReference>
<dbReference type="InterPro" id="IPR005570">
    <property type="entry name" value="RPABC3"/>
</dbReference>
<comment type="caution">
    <text evidence="5">The sequence shown here is derived from an EMBL/GenBank/DDBJ whole genome shotgun (WGS) entry which is preliminary data.</text>
</comment>
<dbReference type="AlphaFoldDB" id="A0AAD5SJ41"/>
<name>A0AAD5SJ41_9FUNG</name>
<organism evidence="5 6">
    <name type="scientific">Rhizophlyctis rosea</name>
    <dbReference type="NCBI Taxonomy" id="64517"/>
    <lineage>
        <taxon>Eukaryota</taxon>
        <taxon>Fungi</taxon>
        <taxon>Fungi incertae sedis</taxon>
        <taxon>Chytridiomycota</taxon>
        <taxon>Chytridiomycota incertae sedis</taxon>
        <taxon>Chytridiomycetes</taxon>
        <taxon>Rhizophlyctidales</taxon>
        <taxon>Rhizophlyctidaceae</taxon>
        <taxon>Rhizophlyctis</taxon>
    </lineage>
</organism>
<dbReference type="PANTHER" id="PTHR10917">
    <property type="entry name" value="DNA-DIRECTED RNA POLYMERASES I, II, AND III SUBUNIT RPABC3"/>
    <property type="match status" value="1"/>
</dbReference>
<dbReference type="GO" id="GO:0006351">
    <property type="term" value="P:DNA-templated transcription"/>
    <property type="evidence" value="ECO:0007669"/>
    <property type="project" value="UniProtKB-UniRule"/>
</dbReference>
<evidence type="ECO:0000313" key="6">
    <source>
        <dbReference type="Proteomes" id="UP001212841"/>
    </source>
</evidence>